<feature type="transmembrane region" description="Helical" evidence="7">
    <location>
        <begin position="274"/>
        <end position="294"/>
    </location>
</feature>
<dbReference type="EMBL" id="JAPQES010000001">
    <property type="protein sequence ID" value="MCY6369519.1"/>
    <property type="molecule type" value="Genomic_DNA"/>
</dbReference>
<comment type="similarity">
    <text evidence="7">Belongs to the binding-protein-dependent transport system permease family.</text>
</comment>
<comment type="subcellular location">
    <subcellularLocation>
        <location evidence="1 7">Cell membrane</location>
        <topology evidence="1 7">Multi-pass membrane protein</topology>
    </subcellularLocation>
</comment>
<evidence type="ECO:0000259" key="8">
    <source>
        <dbReference type="PROSITE" id="PS50928"/>
    </source>
</evidence>
<evidence type="ECO:0000313" key="10">
    <source>
        <dbReference type="Proteomes" id="UP001079657"/>
    </source>
</evidence>
<feature type="transmembrane region" description="Helical" evidence="7">
    <location>
        <begin position="81"/>
        <end position="104"/>
    </location>
</feature>
<evidence type="ECO:0000256" key="4">
    <source>
        <dbReference type="ARBA" id="ARBA00022692"/>
    </source>
</evidence>
<evidence type="ECO:0000313" key="9">
    <source>
        <dbReference type="EMBL" id="MCY6369519.1"/>
    </source>
</evidence>
<keyword evidence="3" id="KW-1003">Cell membrane</keyword>
<feature type="transmembrane region" description="Helical" evidence="7">
    <location>
        <begin position="158"/>
        <end position="186"/>
    </location>
</feature>
<dbReference type="PANTHER" id="PTHR30193:SF37">
    <property type="entry name" value="INNER MEMBRANE ABC TRANSPORTER PERMEASE PROTEIN YCJO"/>
    <property type="match status" value="1"/>
</dbReference>
<dbReference type="Gene3D" id="1.10.3720.10">
    <property type="entry name" value="MetI-like"/>
    <property type="match status" value="1"/>
</dbReference>
<dbReference type="RefSeq" id="WP_268047898.1">
    <property type="nucleotide sequence ID" value="NZ_JAPQES010000001.1"/>
</dbReference>
<feature type="domain" description="ABC transmembrane type-1" evidence="8">
    <location>
        <begin position="79"/>
        <end position="295"/>
    </location>
</feature>
<dbReference type="InterPro" id="IPR035906">
    <property type="entry name" value="MetI-like_sf"/>
</dbReference>
<keyword evidence="5 7" id="KW-1133">Transmembrane helix</keyword>
<sequence length="305" mass="35083">MKDKNKRKFWTYKRSESLAGYLFVIPILLLMAVWFYYPVVRSFIYSLHDINFLNPDRAKFVGFDNYVKLLHNKDFLNSLKVSFLLTFIAVPVQTILALVIATLLNSIKKFRGVYRTLYYLPYITSTIAVTTVFMYLFVEKKGIATRIMTFFGMKDVSWYADVNLALPFLIILCVWTYVGFYVVVYLSGLQSIPNEIYEAARVDGANVFQRFWYVTVPMLKPTTFLVVTSGIIYTMQIFDQPYAIARGSNPGGPAGATTGMIIYFYQQAFIYNKAGYGSAAAFIIFLIIITFTIIQKLVFEKKEEV</sequence>
<dbReference type="CDD" id="cd06261">
    <property type="entry name" value="TM_PBP2"/>
    <property type="match status" value="1"/>
</dbReference>
<dbReference type="SUPFAM" id="SSF161098">
    <property type="entry name" value="MetI-like"/>
    <property type="match status" value="1"/>
</dbReference>
<evidence type="ECO:0000256" key="6">
    <source>
        <dbReference type="ARBA" id="ARBA00023136"/>
    </source>
</evidence>
<keyword evidence="10" id="KW-1185">Reference proteome</keyword>
<dbReference type="Pfam" id="PF00528">
    <property type="entry name" value="BPD_transp_1"/>
    <property type="match status" value="1"/>
</dbReference>
<accession>A0ABT4CKE6</accession>
<dbReference type="InterPro" id="IPR000515">
    <property type="entry name" value="MetI-like"/>
</dbReference>
<dbReference type="PANTHER" id="PTHR30193">
    <property type="entry name" value="ABC TRANSPORTER PERMEASE PROTEIN"/>
    <property type="match status" value="1"/>
</dbReference>
<comment type="caution">
    <text evidence="9">The sequence shown here is derived from an EMBL/GenBank/DDBJ whole genome shotgun (WGS) entry which is preliminary data.</text>
</comment>
<evidence type="ECO:0000256" key="2">
    <source>
        <dbReference type="ARBA" id="ARBA00022448"/>
    </source>
</evidence>
<feature type="transmembrane region" description="Helical" evidence="7">
    <location>
        <begin position="116"/>
        <end position="138"/>
    </location>
</feature>
<evidence type="ECO:0000256" key="5">
    <source>
        <dbReference type="ARBA" id="ARBA00022989"/>
    </source>
</evidence>
<evidence type="ECO:0000256" key="7">
    <source>
        <dbReference type="RuleBase" id="RU363032"/>
    </source>
</evidence>
<reference evidence="9" key="1">
    <citation type="submission" date="2022-12" db="EMBL/GenBank/DDBJ databases">
        <authorList>
            <person name="Wang J."/>
        </authorList>
    </citation>
    <scope>NUCLEOTIDE SEQUENCE</scope>
    <source>
        <strain evidence="9">HY-42-06</strain>
    </source>
</reference>
<keyword evidence="6 7" id="KW-0472">Membrane</keyword>
<evidence type="ECO:0000256" key="3">
    <source>
        <dbReference type="ARBA" id="ARBA00022475"/>
    </source>
</evidence>
<protein>
    <submittedName>
        <fullName evidence="9">Sugar ABC transporter permease</fullName>
    </submittedName>
</protein>
<dbReference type="InterPro" id="IPR051393">
    <property type="entry name" value="ABC_transporter_permease"/>
</dbReference>
<proteinExistence type="inferred from homology"/>
<gene>
    <name evidence="9" type="ORF">OXH55_02510</name>
</gene>
<evidence type="ECO:0000256" key="1">
    <source>
        <dbReference type="ARBA" id="ARBA00004651"/>
    </source>
</evidence>
<keyword evidence="4 7" id="KW-0812">Transmembrane</keyword>
<dbReference type="Proteomes" id="UP001079657">
    <property type="component" value="Unassembled WGS sequence"/>
</dbReference>
<organism evidence="9 10">
    <name type="scientific">Clostridium ganghwense</name>
    <dbReference type="NCBI Taxonomy" id="312089"/>
    <lineage>
        <taxon>Bacteria</taxon>
        <taxon>Bacillati</taxon>
        <taxon>Bacillota</taxon>
        <taxon>Clostridia</taxon>
        <taxon>Eubacteriales</taxon>
        <taxon>Clostridiaceae</taxon>
        <taxon>Clostridium</taxon>
    </lineage>
</organism>
<feature type="transmembrane region" description="Helical" evidence="7">
    <location>
        <begin position="211"/>
        <end position="233"/>
    </location>
</feature>
<dbReference type="PROSITE" id="PS50928">
    <property type="entry name" value="ABC_TM1"/>
    <property type="match status" value="1"/>
</dbReference>
<keyword evidence="2 7" id="KW-0813">Transport</keyword>
<name>A0ABT4CKE6_9CLOT</name>
<feature type="transmembrane region" description="Helical" evidence="7">
    <location>
        <begin position="20"/>
        <end position="37"/>
    </location>
</feature>